<evidence type="ECO:0000313" key="4">
    <source>
        <dbReference type="Proteomes" id="UP000321773"/>
    </source>
</evidence>
<dbReference type="EMBL" id="FPAI01000021">
    <property type="protein sequence ID" value="SFS95718.1"/>
    <property type="molecule type" value="Genomic_DNA"/>
</dbReference>
<reference evidence="2 3" key="1">
    <citation type="submission" date="2016-10" db="EMBL/GenBank/DDBJ databases">
        <authorList>
            <person name="de Groot N.N."/>
        </authorList>
    </citation>
    <scope>NUCLEOTIDE SEQUENCE [LARGE SCALE GENOMIC DNA]</scope>
    <source>
        <strain evidence="2 3">DSM 17074</strain>
    </source>
</reference>
<protein>
    <submittedName>
        <fullName evidence="2">Uncharacterized protein</fullName>
    </submittedName>
</protein>
<sequence>MLNTTSANLNPQHYIVSGVKFFKDTLDKLRLDASVTDQPITASEISVLMILHSYADETGQIHSLTHDKNTSDRKALSISNIARDHELVYETTKKAFDSLIARNYITEVYTSNSMYYELVDYTELNNSNNLNYFRIPQRLFEEKVFGQLIKHRYHTAPLVLLELSQYFTRQIGLNKRFSTPQDVSATRTMNYLKSALKTTAKRVRAFTDIVKNVFVFKPIDTKVKAPSESRSNRLRTFAQVCIDKFECSMNVACFKENDKQKEKETYSYAKREIANRIKNASIPLKWRDRLDINKSMQRISKIALHLDCINKKHHMLRQVLLQVGDALETLHLDGELRDIKSIGAFVNKLCSNAWEDYKTRNLSAEDRIEIMTNYQTQYEEHPAFL</sequence>
<name>A0A1I6U2W9_9BACI</name>
<dbReference type="Proteomes" id="UP000199139">
    <property type="component" value="Unassembled WGS sequence"/>
</dbReference>
<gene>
    <name evidence="1" type="ORF">HMI01_26830</name>
    <name evidence="2" type="ORF">SAMN05421668_12120</name>
</gene>
<reference evidence="1 4" key="2">
    <citation type="submission" date="2019-07" db="EMBL/GenBank/DDBJ databases">
        <title>Whole genome shotgun sequence of Halolactibacillus miurensis NBRC 100873.</title>
        <authorList>
            <person name="Hosoyama A."/>
            <person name="Uohara A."/>
            <person name="Ohji S."/>
            <person name="Ichikawa N."/>
        </authorList>
    </citation>
    <scope>NUCLEOTIDE SEQUENCE [LARGE SCALE GENOMIC DNA]</scope>
    <source>
        <strain evidence="1 4">NBRC 100873</strain>
    </source>
</reference>
<dbReference type="Proteomes" id="UP000321773">
    <property type="component" value="Unassembled WGS sequence"/>
</dbReference>
<dbReference type="OrthoDB" id="2939773at2"/>
<keyword evidence="4" id="KW-1185">Reference proteome</keyword>
<organism evidence="2 3">
    <name type="scientific">Halolactibacillus miurensis</name>
    <dbReference type="NCBI Taxonomy" id="306541"/>
    <lineage>
        <taxon>Bacteria</taxon>
        <taxon>Bacillati</taxon>
        <taxon>Bacillota</taxon>
        <taxon>Bacilli</taxon>
        <taxon>Bacillales</taxon>
        <taxon>Bacillaceae</taxon>
        <taxon>Halolactibacillus</taxon>
    </lineage>
</organism>
<accession>A0A1I6U2W9</accession>
<evidence type="ECO:0000313" key="1">
    <source>
        <dbReference type="EMBL" id="GEM05695.1"/>
    </source>
</evidence>
<evidence type="ECO:0000313" key="2">
    <source>
        <dbReference type="EMBL" id="SFS95718.1"/>
    </source>
</evidence>
<proteinExistence type="predicted"/>
<evidence type="ECO:0000313" key="3">
    <source>
        <dbReference type="Proteomes" id="UP000199139"/>
    </source>
</evidence>
<dbReference type="EMBL" id="BJWJ01000045">
    <property type="protein sequence ID" value="GEM05695.1"/>
    <property type="molecule type" value="Genomic_DNA"/>
</dbReference>
<dbReference type="AlphaFoldDB" id="A0A1I6U2W9"/>
<dbReference type="RefSeq" id="WP_089854926.1">
    <property type="nucleotide sequence ID" value="NZ_BJWJ01000045.1"/>
</dbReference>